<reference evidence="1 2" key="1">
    <citation type="submission" date="2015-09" db="EMBL/GenBank/DDBJ databases">
        <title>Genome sequence of the marine flavobacterium Croceitalea dokdonensis DOKDO 023 that contains proton- and sodium-pumping rhodopsins.</title>
        <authorList>
            <person name="Kwon S.-K."/>
            <person name="Lee H.K."/>
            <person name="Kwak M.-J."/>
            <person name="Kim J.F."/>
        </authorList>
    </citation>
    <scope>NUCLEOTIDE SEQUENCE [LARGE SCALE GENOMIC DNA]</scope>
    <source>
        <strain evidence="1 2">DOKDO 023</strain>
    </source>
</reference>
<comment type="caution">
    <text evidence="1">The sequence shown here is derived from an EMBL/GenBank/DDBJ whole genome shotgun (WGS) entry which is preliminary data.</text>
</comment>
<gene>
    <name evidence="1" type="ORF">I595_2538</name>
</gene>
<dbReference type="Proteomes" id="UP000050280">
    <property type="component" value="Unassembled WGS sequence"/>
</dbReference>
<accession>A0A0P7ADH8</accession>
<proteinExistence type="predicted"/>
<organism evidence="1 2">
    <name type="scientific">Croceitalea dokdonensis DOKDO 023</name>
    <dbReference type="NCBI Taxonomy" id="1300341"/>
    <lineage>
        <taxon>Bacteria</taxon>
        <taxon>Pseudomonadati</taxon>
        <taxon>Bacteroidota</taxon>
        <taxon>Flavobacteriia</taxon>
        <taxon>Flavobacteriales</taxon>
        <taxon>Flavobacteriaceae</taxon>
        <taxon>Croceitalea</taxon>
    </lineage>
</organism>
<dbReference type="EMBL" id="LDJX01000005">
    <property type="protein sequence ID" value="KPM31273.1"/>
    <property type="molecule type" value="Genomic_DNA"/>
</dbReference>
<dbReference type="AlphaFoldDB" id="A0A0P7ADH8"/>
<evidence type="ECO:0008006" key="3">
    <source>
        <dbReference type="Google" id="ProtNLM"/>
    </source>
</evidence>
<dbReference type="STRING" id="1300341.I595_2538"/>
<sequence length="56" mass="6358">MIKALANTAVLAQHFYGVVRKISRTSLTYFVLRLKLKLIIKPAKVAYPCPKRQQNG</sequence>
<keyword evidence="2" id="KW-1185">Reference proteome</keyword>
<name>A0A0P7ADH8_9FLAO</name>
<protein>
    <recommendedName>
        <fullName evidence="3">Transposase</fullName>
    </recommendedName>
</protein>
<evidence type="ECO:0000313" key="2">
    <source>
        <dbReference type="Proteomes" id="UP000050280"/>
    </source>
</evidence>
<evidence type="ECO:0000313" key="1">
    <source>
        <dbReference type="EMBL" id="KPM31273.1"/>
    </source>
</evidence>